<evidence type="ECO:0000313" key="2">
    <source>
        <dbReference type="Proteomes" id="UP001596175"/>
    </source>
</evidence>
<comment type="caution">
    <text evidence="1">The sequence shown here is derived from an EMBL/GenBank/DDBJ whole genome shotgun (WGS) entry which is preliminary data.</text>
</comment>
<sequence length="146" mass="15467">MTVIDHRIAPPTPPVRERDARATLLAQIARLEHRLAIAAPRDRAARPAPVPGPRVLDLGELERVRDDLAVRVGIATDLAAARAAAVAQAHALLAAMTADPAAHPGAVVTSDDLGEPGCRRWAVRPVLGPVGRLAGWWRVRMSSGCP</sequence>
<name>A0ABV9ZBW4_9PSEU</name>
<dbReference type="EMBL" id="JBHSKG010000002">
    <property type="protein sequence ID" value="MFC5137961.1"/>
    <property type="molecule type" value="Genomic_DNA"/>
</dbReference>
<dbReference type="RefSeq" id="WP_378020158.1">
    <property type="nucleotide sequence ID" value="NZ_JBHSKG010000002.1"/>
</dbReference>
<protein>
    <submittedName>
        <fullName evidence="1">Uncharacterized protein</fullName>
    </submittedName>
</protein>
<reference evidence="2" key="1">
    <citation type="journal article" date="2019" name="Int. J. Syst. Evol. Microbiol.">
        <title>The Global Catalogue of Microorganisms (GCM) 10K type strain sequencing project: providing services to taxonomists for standard genome sequencing and annotation.</title>
        <authorList>
            <consortium name="The Broad Institute Genomics Platform"/>
            <consortium name="The Broad Institute Genome Sequencing Center for Infectious Disease"/>
            <person name="Wu L."/>
            <person name="Ma J."/>
        </authorList>
    </citation>
    <scope>NUCLEOTIDE SEQUENCE [LARGE SCALE GENOMIC DNA]</scope>
    <source>
        <strain evidence="2">XZYJ18</strain>
    </source>
</reference>
<proteinExistence type="predicted"/>
<accession>A0ABV9ZBW4</accession>
<organism evidence="1 2">
    <name type="scientific">Actinomycetospora rhizophila</name>
    <dbReference type="NCBI Taxonomy" id="1416876"/>
    <lineage>
        <taxon>Bacteria</taxon>
        <taxon>Bacillati</taxon>
        <taxon>Actinomycetota</taxon>
        <taxon>Actinomycetes</taxon>
        <taxon>Pseudonocardiales</taxon>
        <taxon>Pseudonocardiaceae</taxon>
        <taxon>Actinomycetospora</taxon>
    </lineage>
</organism>
<gene>
    <name evidence="1" type="ORF">ACFPK1_06940</name>
</gene>
<evidence type="ECO:0000313" key="1">
    <source>
        <dbReference type="EMBL" id="MFC5137961.1"/>
    </source>
</evidence>
<dbReference type="Proteomes" id="UP001596175">
    <property type="component" value="Unassembled WGS sequence"/>
</dbReference>
<keyword evidence="2" id="KW-1185">Reference proteome</keyword>